<protein>
    <submittedName>
        <fullName evidence="2">Uncharacterized protein</fullName>
    </submittedName>
</protein>
<dbReference type="EMBL" id="CP017717">
    <property type="protein sequence ID" value="AQZ63318.1"/>
    <property type="molecule type" value="Genomic_DNA"/>
</dbReference>
<evidence type="ECO:0000256" key="1">
    <source>
        <dbReference type="SAM" id="SignalP"/>
    </source>
</evidence>
<dbReference type="KEGG" id="noa:BKM31_19265"/>
<accession>A0A1U9ZZE1</accession>
<evidence type="ECO:0000313" key="2">
    <source>
        <dbReference type="EMBL" id="AQZ63318.1"/>
    </source>
</evidence>
<dbReference type="AlphaFoldDB" id="A0A1U9ZZE1"/>
<dbReference type="OrthoDB" id="7949713at2"/>
<dbReference type="STRING" id="1909395.BKM31_19265"/>
<feature type="signal peptide" evidence="1">
    <location>
        <begin position="1"/>
        <end position="23"/>
    </location>
</feature>
<dbReference type="Proteomes" id="UP000190797">
    <property type="component" value="Chromosome"/>
</dbReference>
<dbReference type="RefSeq" id="WP_080039493.1">
    <property type="nucleotide sequence ID" value="NZ_CP017717.1"/>
</dbReference>
<keyword evidence="3" id="KW-1185">Reference proteome</keyword>
<sequence>MRRALLLAPLAALLTLTACGGAAQETAVTSAAPAAPENAATRPGVLDPAFQEAMLKYAACMRENGVDMPDPQGNVAQAPKAPADVLEKAQKACESLRPAQAGAPDAEAQYQRNVAIAKCLREKGIDVPDPRRGQGFPIPEGGDEVLAAMRECSSKAPRP</sequence>
<organism evidence="2 3">
    <name type="scientific">[Actinomadura] parvosata subsp. kistnae</name>
    <dbReference type="NCBI Taxonomy" id="1909395"/>
    <lineage>
        <taxon>Bacteria</taxon>
        <taxon>Bacillati</taxon>
        <taxon>Actinomycetota</taxon>
        <taxon>Actinomycetes</taxon>
        <taxon>Streptosporangiales</taxon>
        <taxon>Streptosporangiaceae</taxon>
        <taxon>Nonomuraea</taxon>
    </lineage>
</organism>
<feature type="chain" id="PRO_5012956752" evidence="1">
    <location>
        <begin position="24"/>
        <end position="159"/>
    </location>
</feature>
<gene>
    <name evidence="2" type="ORF">BKM31_19265</name>
</gene>
<dbReference type="PROSITE" id="PS51257">
    <property type="entry name" value="PROKAR_LIPOPROTEIN"/>
    <property type="match status" value="1"/>
</dbReference>
<evidence type="ECO:0000313" key="3">
    <source>
        <dbReference type="Proteomes" id="UP000190797"/>
    </source>
</evidence>
<reference evidence="3" key="1">
    <citation type="journal article" date="2017" name="Med. Chem. Commun.">
        <title>Nonomuraea sp. ATCC 55076 harbours the largest actinomycete chromosome to date and the kistamicin biosynthetic gene cluster.</title>
        <authorList>
            <person name="Nazari B."/>
            <person name="Forneris C.C."/>
            <person name="Gibson M.I."/>
            <person name="Moon K."/>
            <person name="Schramma K.R."/>
            <person name="Seyedsayamdost M.R."/>
        </authorList>
    </citation>
    <scope>NUCLEOTIDE SEQUENCE [LARGE SCALE GENOMIC DNA]</scope>
    <source>
        <strain evidence="3">ATCC 55076</strain>
    </source>
</reference>
<proteinExistence type="predicted"/>
<name>A0A1U9ZZE1_9ACTN</name>
<keyword evidence="1" id="KW-0732">Signal</keyword>